<accession>A0ABS2NKN4</accession>
<dbReference type="GO" id="GO:0006508">
    <property type="term" value="P:proteolysis"/>
    <property type="evidence" value="ECO:0007669"/>
    <property type="project" value="UniProtKB-KW"/>
</dbReference>
<feature type="transmembrane region" description="Helical" evidence="1">
    <location>
        <begin position="78"/>
        <end position="100"/>
    </location>
</feature>
<proteinExistence type="predicted"/>
<feature type="transmembrane region" description="Helical" evidence="1">
    <location>
        <begin position="51"/>
        <end position="71"/>
    </location>
</feature>
<protein>
    <submittedName>
        <fullName evidence="3">Membrane protein implicated in regulation of membrane protease activity</fullName>
    </submittedName>
</protein>
<dbReference type="Proteomes" id="UP001314796">
    <property type="component" value="Unassembled WGS sequence"/>
</dbReference>
<sequence length="179" mass="19082">MSMLSLYDVCFKVGVLFTVVTFLLGQFFDFMDFDGDLTMDGDISGVAVSPLKPVIITAYITVFGGVGIMALNKGLSQIIAFLLAISIAFGVAALLFKLVIVPLHKAQSTSAISQGNLIGHKAKVDVGMKEASFGKISYTIGGNSYTAPAKAADGEEILKGEMVRIVSIKDNTYYVNKSH</sequence>
<dbReference type="Pfam" id="PF25842">
    <property type="entry name" value="NfeD_TM"/>
    <property type="match status" value="1"/>
</dbReference>
<dbReference type="InterPro" id="IPR012340">
    <property type="entry name" value="NA-bd_OB-fold"/>
</dbReference>
<evidence type="ECO:0000256" key="1">
    <source>
        <dbReference type="SAM" id="Phobius"/>
    </source>
</evidence>
<gene>
    <name evidence="3" type="ORF">JOC73_000006</name>
</gene>
<keyword evidence="1" id="KW-0812">Transmembrane</keyword>
<evidence type="ECO:0000259" key="2">
    <source>
        <dbReference type="Pfam" id="PF25842"/>
    </source>
</evidence>
<name>A0ABS2NKN4_9FIRM</name>
<dbReference type="GO" id="GO:0008233">
    <property type="term" value="F:peptidase activity"/>
    <property type="evidence" value="ECO:0007669"/>
    <property type="project" value="UniProtKB-KW"/>
</dbReference>
<dbReference type="InterPro" id="IPR058653">
    <property type="entry name" value="NfeD2_TM"/>
</dbReference>
<feature type="domain" description="Membrane protein NfeD2 N-terminal transmembrane" evidence="2">
    <location>
        <begin position="3"/>
        <end position="108"/>
    </location>
</feature>
<dbReference type="Gene3D" id="2.40.50.140">
    <property type="entry name" value="Nucleic acid-binding proteins"/>
    <property type="match status" value="1"/>
</dbReference>
<dbReference type="RefSeq" id="WP_204399791.1">
    <property type="nucleotide sequence ID" value="NZ_JAFBEE010000001.1"/>
</dbReference>
<comment type="caution">
    <text evidence="3">The sequence shown here is derived from an EMBL/GenBank/DDBJ whole genome shotgun (WGS) entry which is preliminary data.</text>
</comment>
<keyword evidence="1" id="KW-1133">Transmembrane helix</keyword>
<feature type="transmembrane region" description="Helical" evidence="1">
    <location>
        <begin position="9"/>
        <end position="31"/>
    </location>
</feature>
<keyword evidence="3" id="KW-0378">Hydrolase</keyword>
<dbReference type="EMBL" id="JAFBEE010000001">
    <property type="protein sequence ID" value="MBM7613498.1"/>
    <property type="molecule type" value="Genomic_DNA"/>
</dbReference>
<evidence type="ECO:0000313" key="4">
    <source>
        <dbReference type="Proteomes" id="UP001314796"/>
    </source>
</evidence>
<keyword evidence="4" id="KW-1185">Reference proteome</keyword>
<organism evidence="3 4">
    <name type="scientific">Alkaliphilus hydrothermalis</name>
    <dbReference type="NCBI Taxonomy" id="1482730"/>
    <lineage>
        <taxon>Bacteria</taxon>
        <taxon>Bacillati</taxon>
        <taxon>Bacillota</taxon>
        <taxon>Clostridia</taxon>
        <taxon>Peptostreptococcales</taxon>
        <taxon>Natronincolaceae</taxon>
        <taxon>Alkaliphilus</taxon>
    </lineage>
</organism>
<evidence type="ECO:0000313" key="3">
    <source>
        <dbReference type="EMBL" id="MBM7613498.1"/>
    </source>
</evidence>
<keyword evidence="1" id="KW-0472">Membrane</keyword>
<reference evidence="3 4" key="1">
    <citation type="submission" date="2021-01" db="EMBL/GenBank/DDBJ databases">
        <title>Genomic Encyclopedia of Type Strains, Phase IV (KMG-IV): sequencing the most valuable type-strain genomes for metagenomic binning, comparative biology and taxonomic classification.</title>
        <authorList>
            <person name="Goeker M."/>
        </authorList>
    </citation>
    <scope>NUCLEOTIDE SEQUENCE [LARGE SCALE GENOMIC DNA]</scope>
    <source>
        <strain evidence="3 4">DSM 25890</strain>
    </source>
</reference>
<keyword evidence="3" id="KW-0645">Protease</keyword>